<evidence type="ECO:0000259" key="2">
    <source>
        <dbReference type="PROSITE" id="PS51737"/>
    </source>
</evidence>
<dbReference type="EMBL" id="CP128400">
    <property type="protein sequence ID" value="WJW69151.1"/>
    <property type="molecule type" value="Genomic_DNA"/>
</dbReference>
<evidence type="ECO:0000313" key="3">
    <source>
        <dbReference type="EMBL" id="NWJ47684.1"/>
    </source>
</evidence>
<dbReference type="GO" id="GO:0003677">
    <property type="term" value="F:DNA binding"/>
    <property type="evidence" value="ECO:0007669"/>
    <property type="project" value="InterPro"/>
</dbReference>
<proteinExistence type="predicted"/>
<evidence type="ECO:0000313" key="4">
    <source>
        <dbReference type="EMBL" id="WJW69151.1"/>
    </source>
</evidence>
<dbReference type="PANTHER" id="PTHR30461">
    <property type="entry name" value="DNA-INVERTASE FROM LAMBDOID PROPHAGE"/>
    <property type="match status" value="1"/>
</dbReference>
<sequence>MLLSQLTSSKITPQHFNRQALIYVRQSTLAQVRQNTGSTSRQYDLKQRALKLGWQPECIIIIDDDLGRSGTSALNRDGFQWLVAQVGLGLAGAVLCLEASRLARSCSDWYRLLEICALTDTLVIDEEGVYDPGQYNDRLLLGFKGTMSEAELHWIRQRMDGGKLAKAQKGELQQPLPVGLVYDPLGRIVLDPDEQIAGAVRLVFNLFDQYGSALAVVRHFNQQGLKFPTRPRLGSRESQHQQFLSQSQATPRWEPLKHGRVRSILHNPFYAGAYVYGRLRQIKTVETQKLDSPTKTRLVRLKPSEWPIVFLEHHPGYITWLQFLKNEQQLDQNRTYRFEERAGAIRKGAALLQGLLRCGKCGRRMRVNYLGNIQGPLYVCNEERIRFGGNMCQTIRGDGIDEAVARCFLAALQLAQLEISLAAIAQLETQAQQFEQQWKLSLERAEYEANLAQRRFMAVEPENRLVARSLEKDWNEKLARLEKLQQEYLAKAKLQAEVTSLSGEEREKILALAQNVPAVWYAATTTQAERKQLLRFLIKSVTLLKREEEGTVDLDICWQTEAHTVLKVKAPVLSCNKYRTDINLLDKVRQLAVDHTDGQILQILNEQGWKNSHGQPLSVARVRGIRRDFGIFLGSPERPGKLGISQRSDGRYTVEAVAKILQVDPSTVNDWCVAGRLDNVQLRKGGTRWIKLSSEEIAELGRSILRHKHKRN</sequence>
<dbReference type="AlphaFoldDB" id="A0A8T7M6G5"/>
<dbReference type="InterPro" id="IPR011109">
    <property type="entry name" value="DNA_bind_recombinase_dom"/>
</dbReference>
<protein>
    <submittedName>
        <fullName evidence="3">Recombinase family protein</fullName>
    </submittedName>
</protein>
<dbReference type="Pfam" id="PF00239">
    <property type="entry name" value="Resolvase"/>
    <property type="match status" value="1"/>
</dbReference>
<dbReference type="PANTHER" id="PTHR30461:SF23">
    <property type="entry name" value="DNA RECOMBINASE-RELATED"/>
    <property type="match status" value="1"/>
</dbReference>
<evidence type="ECO:0000313" key="7">
    <source>
        <dbReference type="Proteomes" id="UP001431572"/>
    </source>
</evidence>
<dbReference type="InterPro" id="IPR038109">
    <property type="entry name" value="DNA_bind_recomb_sf"/>
</dbReference>
<dbReference type="SMART" id="SM00857">
    <property type="entry name" value="Resolvase"/>
    <property type="match status" value="1"/>
</dbReference>
<dbReference type="Gene3D" id="3.90.1750.20">
    <property type="entry name" value="Putative Large Serine Recombinase, Chain B, Domain 2"/>
    <property type="match status" value="1"/>
</dbReference>
<dbReference type="SUPFAM" id="SSF53041">
    <property type="entry name" value="Resolvase-like"/>
    <property type="match status" value="1"/>
</dbReference>
<dbReference type="Pfam" id="PF13408">
    <property type="entry name" value="Zn_ribbon_recom"/>
    <property type="match status" value="1"/>
</dbReference>
<dbReference type="PROSITE" id="PS51736">
    <property type="entry name" value="RECOMBINASES_3"/>
    <property type="match status" value="1"/>
</dbReference>
<evidence type="ECO:0000313" key="6">
    <source>
        <dbReference type="Proteomes" id="UP000521676"/>
    </source>
</evidence>
<keyword evidence="7" id="KW-1185">Reference proteome</keyword>
<name>A0A8T7M6G5_9CHLR</name>
<dbReference type="InterPro" id="IPR006119">
    <property type="entry name" value="Resolv_N"/>
</dbReference>
<feature type="domain" description="Resolvase/invertase-type recombinase catalytic" evidence="1">
    <location>
        <begin position="19"/>
        <end position="170"/>
    </location>
</feature>
<evidence type="ECO:0000313" key="5">
    <source>
        <dbReference type="EMBL" id="WJW69590.1"/>
    </source>
</evidence>
<reference evidence="4" key="2">
    <citation type="journal article" date="2024" name="Nature">
        <title>Anoxygenic phototroph of the Chloroflexota uses a type I reaction centre.</title>
        <authorList>
            <person name="Tsuji J.M."/>
            <person name="Shaw N.A."/>
            <person name="Nagashima S."/>
            <person name="Venkiteswaran J.J."/>
            <person name="Schiff S.L."/>
            <person name="Watanabe T."/>
            <person name="Fukui M."/>
            <person name="Hanada S."/>
            <person name="Tank M."/>
            <person name="Neufeld J.D."/>
        </authorList>
    </citation>
    <scope>NUCLEOTIDE SEQUENCE</scope>
    <source>
        <strain evidence="4">L227-S17</strain>
    </source>
</reference>
<dbReference type="Proteomes" id="UP001431572">
    <property type="component" value="Chromosome 2"/>
</dbReference>
<dbReference type="EMBL" id="JACATZ010000003">
    <property type="protein sequence ID" value="NWJ47684.1"/>
    <property type="molecule type" value="Genomic_DNA"/>
</dbReference>
<dbReference type="RefSeq" id="WP_341471039.1">
    <property type="nucleotide sequence ID" value="NZ_CP128400.1"/>
</dbReference>
<accession>A0A8T7M6G5</accession>
<dbReference type="InterPro" id="IPR036162">
    <property type="entry name" value="Resolvase-like_N_sf"/>
</dbReference>
<organism evidence="3 6">
    <name type="scientific">Candidatus Chlorohelix allophototropha</name>
    <dbReference type="NCBI Taxonomy" id="3003348"/>
    <lineage>
        <taxon>Bacteria</taxon>
        <taxon>Bacillati</taxon>
        <taxon>Chloroflexota</taxon>
        <taxon>Chloroflexia</taxon>
        <taxon>Candidatus Chloroheliales</taxon>
        <taxon>Candidatus Chloroheliaceae</taxon>
        <taxon>Candidatus Chlorohelix</taxon>
    </lineage>
</organism>
<dbReference type="Pfam" id="PF07508">
    <property type="entry name" value="Recombinase"/>
    <property type="match status" value="1"/>
</dbReference>
<dbReference type="Gene3D" id="3.40.50.1390">
    <property type="entry name" value="Resolvase, N-terminal catalytic domain"/>
    <property type="match status" value="1"/>
</dbReference>
<dbReference type="InterPro" id="IPR025827">
    <property type="entry name" value="Zn_ribbon_recom_dom"/>
</dbReference>
<reference evidence="3 6" key="1">
    <citation type="submission" date="2020-06" db="EMBL/GenBank/DDBJ databases">
        <title>Anoxygenic phototrophic Chloroflexota member uses a Type I reaction center.</title>
        <authorList>
            <person name="Tsuji J.M."/>
            <person name="Shaw N.A."/>
            <person name="Nagashima S."/>
            <person name="Venkiteswaran J."/>
            <person name="Schiff S.L."/>
            <person name="Hanada S."/>
            <person name="Tank M."/>
            <person name="Neufeld J.D."/>
        </authorList>
    </citation>
    <scope>NUCLEOTIDE SEQUENCE [LARGE SCALE GENOMIC DNA]</scope>
    <source>
        <strain evidence="3">L227-S17</strain>
    </source>
</reference>
<gene>
    <name evidence="3" type="ORF">HXX08_17665</name>
    <name evidence="4" type="ORF">OZ401_002747</name>
    <name evidence="5" type="ORF">OZ401_003217</name>
</gene>
<dbReference type="CDD" id="cd00338">
    <property type="entry name" value="Ser_Recombinase"/>
    <property type="match status" value="1"/>
</dbReference>
<dbReference type="InterPro" id="IPR050639">
    <property type="entry name" value="SSR_resolvase"/>
</dbReference>
<dbReference type="Proteomes" id="UP000521676">
    <property type="component" value="Unassembled WGS sequence"/>
</dbReference>
<dbReference type="PROSITE" id="PS51737">
    <property type="entry name" value="RECOMBINASE_DNA_BIND"/>
    <property type="match status" value="1"/>
</dbReference>
<evidence type="ECO:0000259" key="1">
    <source>
        <dbReference type="PROSITE" id="PS51736"/>
    </source>
</evidence>
<feature type="domain" description="Recombinase" evidence="2">
    <location>
        <begin position="177"/>
        <end position="336"/>
    </location>
</feature>
<dbReference type="EMBL" id="CP128400">
    <property type="protein sequence ID" value="WJW69590.1"/>
    <property type="molecule type" value="Genomic_DNA"/>
</dbReference>
<dbReference type="GO" id="GO:0000150">
    <property type="term" value="F:DNA strand exchange activity"/>
    <property type="evidence" value="ECO:0007669"/>
    <property type="project" value="InterPro"/>
</dbReference>